<keyword evidence="2" id="KW-1185">Reference proteome</keyword>
<dbReference type="SUPFAM" id="SSF52540">
    <property type="entry name" value="P-loop containing nucleoside triphosphate hydrolases"/>
    <property type="match status" value="1"/>
</dbReference>
<accession>A0A9N9QNS1</accession>
<dbReference type="InterPro" id="IPR027417">
    <property type="entry name" value="P-loop_NTPase"/>
</dbReference>
<name>A0A9N9QNS1_9CUCU</name>
<dbReference type="EMBL" id="OU892285">
    <property type="protein sequence ID" value="CAG9773519.1"/>
    <property type="molecule type" value="Genomic_DNA"/>
</dbReference>
<dbReference type="Proteomes" id="UP001152799">
    <property type="component" value="Chromosome 9"/>
</dbReference>
<sequence>MEEETNKGVYFFSTTNLFSKIEPAIKRRCYGLFIGYPKTKEAIASIYLDNLANFENTVSDETIETLATANDKFLSPSVIASIVKLASTLANTNDKIRRVKNHLYIQDPNGPYTFADVSKDEEKPITKQILEIVPINDNHLINARRVIPSAITAGELERYKDEAKELLQLDRGHTVVPIVVFLRPLLNWLVIVPCRLRPLLEDEPVQFCLRPNNYPPDIIIEKFIDCDVTEMIECDVNNQMACFSCKQLNASCIHFERDMTLRLSRDKSVVTLKANRDAAKGYDIKKEIIHLKVFLILKQTIPS</sequence>
<reference evidence="1" key="1">
    <citation type="submission" date="2022-01" db="EMBL/GenBank/DDBJ databases">
        <authorList>
            <person name="King R."/>
        </authorList>
    </citation>
    <scope>NUCLEOTIDE SEQUENCE</scope>
</reference>
<organism evidence="1 2">
    <name type="scientific">Ceutorhynchus assimilis</name>
    <name type="common">cabbage seed weevil</name>
    <dbReference type="NCBI Taxonomy" id="467358"/>
    <lineage>
        <taxon>Eukaryota</taxon>
        <taxon>Metazoa</taxon>
        <taxon>Ecdysozoa</taxon>
        <taxon>Arthropoda</taxon>
        <taxon>Hexapoda</taxon>
        <taxon>Insecta</taxon>
        <taxon>Pterygota</taxon>
        <taxon>Neoptera</taxon>
        <taxon>Endopterygota</taxon>
        <taxon>Coleoptera</taxon>
        <taxon>Polyphaga</taxon>
        <taxon>Cucujiformia</taxon>
        <taxon>Curculionidae</taxon>
        <taxon>Ceutorhynchinae</taxon>
        <taxon>Ceutorhynchus</taxon>
    </lineage>
</organism>
<protein>
    <submittedName>
        <fullName evidence="1">Uncharacterized protein</fullName>
    </submittedName>
</protein>
<proteinExistence type="predicted"/>
<evidence type="ECO:0000313" key="2">
    <source>
        <dbReference type="Proteomes" id="UP001152799"/>
    </source>
</evidence>
<dbReference type="AlphaFoldDB" id="A0A9N9QNS1"/>
<gene>
    <name evidence="1" type="ORF">CEUTPL_LOCUS13909</name>
</gene>
<evidence type="ECO:0000313" key="1">
    <source>
        <dbReference type="EMBL" id="CAG9773519.1"/>
    </source>
</evidence>